<evidence type="ECO:0000256" key="6">
    <source>
        <dbReference type="ARBA" id="ARBA00023163"/>
    </source>
</evidence>
<dbReference type="InterPro" id="IPR004087">
    <property type="entry name" value="KH_dom"/>
</dbReference>
<dbReference type="InterPro" id="IPR015946">
    <property type="entry name" value="KH_dom-like_a/b"/>
</dbReference>
<keyword evidence="4 7" id="KW-0694">RNA-binding</keyword>
<dbReference type="InterPro" id="IPR030842">
    <property type="entry name" value="TF_NusA_bacterial"/>
</dbReference>
<evidence type="ECO:0000256" key="3">
    <source>
        <dbReference type="ARBA" id="ARBA00022814"/>
    </source>
</evidence>
<dbReference type="CDD" id="cd04455">
    <property type="entry name" value="S1_NusA"/>
    <property type="match status" value="1"/>
</dbReference>
<dbReference type="SMART" id="SM00316">
    <property type="entry name" value="S1"/>
    <property type="match status" value="1"/>
</dbReference>
<evidence type="ECO:0000313" key="10">
    <source>
        <dbReference type="Proteomes" id="UP000186465"/>
    </source>
</evidence>
<dbReference type="PROSITE" id="PS50126">
    <property type="entry name" value="S1"/>
    <property type="match status" value="1"/>
</dbReference>
<dbReference type="GO" id="GO:0031564">
    <property type="term" value="P:transcription antitermination"/>
    <property type="evidence" value="ECO:0007669"/>
    <property type="project" value="UniProtKB-UniRule"/>
</dbReference>
<dbReference type="InterPro" id="IPR012340">
    <property type="entry name" value="NA-bd_OB-fold"/>
</dbReference>
<evidence type="ECO:0000256" key="4">
    <source>
        <dbReference type="ARBA" id="ARBA00022884"/>
    </source>
</evidence>
<dbReference type="FunFam" id="3.30.300.20:FF:000002">
    <property type="entry name" value="Transcription termination/antitermination protein NusA"/>
    <property type="match status" value="1"/>
</dbReference>
<reference evidence="10" key="1">
    <citation type="submission" date="2016-11" db="EMBL/GenBank/DDBJ databases">
        <title>Actinomyces gypaetusis sp. nov. isolated from Gypaetus barbatus in Qinghai Tibet Plateau China.</title>
        <authorList>
            <person name="Meng X."/>
        </authorList>
    </citation>
    <scope>NUCLEOTIDE SEQUENCE [LARGE SCALE GENOMIC DNA]</scope>
    <source>
        <strain evidence="10">DSM 15383</strain>
    </source>
</reference>
<dbReference type="Pfam" id="PF00575">
    <property type="entry name" value="S1"/>
    <property type="match status" value="1"/>
</dbReference>
<comment type="subcellular location">
    <subcellularLocation>
        <location evidence="7">Cytoplasm</location>
    </subcellularLocation>
</comment>
<dbReference type="GO" id="GO:0006353">
    <property type="term" value="P:DNA-templated transcription termination"/>
    <property type="evidence" value="ECO:0007669"/>
    <property type="project" value="UniProtKB-UniRule"/>
</dbReference>
<dbReference type="InterPro" id="IPR003029">
    <property type="entry name" value="S1_domain"/>
</dbReference>
<keyword evidence="6 7" id="KW-0804">Transcription</keyword>
<dbReference type="SUPFAM" id="SSF54814">
    <property type="entry name" value="Prokaryotic type KH domain (KH-domain type II)"/>
    <property type="match status" value="2"/>
</dbReference>
<dbReference type="Gene3D" id="2.40.50.140">
    <property type="entry name" value="Nucleic acid-binding proteins"/>
    <property type="match status" value="1"/>
</dbReference>
<dbReference type="PANTHER" id="PTHR22648:SF0">
    <property type="entry name" value="TRANSCRIPTION TERMINATION_ANTITERMINATION PROTEIN NUSA"/>
    <property type="match status" value="1"/>
</dbReference>
<dbReference type="SUPFAM" id="SSF69705">
    <property type="entry name" value="Transcription factor NusA, N-terminal domain"/>
    <property type="match status" value="1"/>
</dbReference>
<dbReference type="PANTHER" id="PTHR22648">
    <property type="entry name" value="TRANSCRIPTION TERMINATION FACTOR NUSA"/>
    <property type="match status" value="1"/>
</dbReference>
<evidence type="ECO:0000256" key="2">
    <source>
        <dbReference type="ARBA" id="ARBA00022490"/>
    </source>
</evidence>
<dbReference type="SMART" id="SM00322">
    <property type="entry name" value="KH"/>
    <property type="match status" value="2"/>
</dbReference>
<dbReference type="InterPro" id="IPR010213">
    <property type="entry name" value="TF_NusA"/>
</dbReference>
<name>A0A1Q5PP48_9ACTO</name>
<dbReference type="HAMAP" id="MF_00945_B">
    <property type="entry name" value="NusA_B"/>
    <property type="match status" value="1"/>
</dbReference>
<dbReference type="Pfam" id="PF13184">
    <property type="entry name" value="KH_NusA_1st"/>
    <property type="match status" value="1"/>
</dbReference>
<sequence length="336" mass="36308">MEIDMQALRMVESEKGVSMDTLLDAIKVALLKAYHNMPGAIRDARVEIDPKTGAIAVMASEIDEDGTVIGEFDDTPNGFGRIATATARSVIVQRLREAEDDEVLGAFKDKAGTVVSGIIQQGRDPRVLKVDIGDFEAVLPESEQVPGEKLRHGDWVRAYVVEVARTERGPRILLSRTHPGLVKGVFAREVPEIENGDVIIESVAREAGHRSKIAVRSATKGVNAKGSCIGPMGQRVRAVMNELNGEKIDIVDFSTDPAVYIPNALSPAKVSSIEIVDAKEQIARVVVPDFQLSLAIGKEGQNARLAARLTGWKIDIHADTENLGADDQSAEESESN</sequence>
<evidence type="ECO:0000259" key="8">
    <source>
        <dbReference type="PROSITE" id="PS50126"/>
    </source>
</evidence>
<dbReference type="GO" id="GO:0003723">
    <property type="term" value="F:RNA binding"/>
    <property type="evidence" value="ECO:0007669"/>
    <property type="project" value="UniProtKB-UniRule"/>
</dbReference>
<dbReference type="Pfam" id="PF08529">
    <property type="entry name" value="NusA_N"/>
    <property type="match status" value="1"/>
</dbReference>
<dbReference type="GO" id="GO:0003700">
    <property type="term" value="F:DNA-binding transcription factor activity"/>
    <property type="evidence" value="ECO:0007669"/>
    <property type="project" value="InterPro"/>
</dbReference>
<dbReference type="CDD" id="cd02134">
    <property type="entry name" value="KH-II_NusA_rpt1"/>
    <property type="match status" value="1"/>
</dbReference>
<dbReference type="InterPro" id="IPR009019">
    <property type="entry name" value="KH_sf_prok-type"/>
</dbReference>
<dbReference type="SUPFAM" id="SSF50249">
    <property type="entry name" value="Nucleic acid-binding proteins"/>
    <property type="match status" value="1"/>
</dbReference>
<gene>
    <name evidence="7" type="primary">nusA</name>
    <name evidence="9" type="ORF">BM477_04700</name>
</gene>
<accession>A0A1Q5PP48</accession>
<comment type="caution">
    <text evidence="9">The sequence shown here is derived from an EMBL/GenBank/DDBJ whole genome shotgun (WGS) entry which is preliminary data.</text>
</comment>
<evidence type="ECO:0000256" key="7">
    <source>
        <dbReference type="HAMAP-Rule" id="MF_00945"/>
    </source>
</evidence>
<comment type="subunit">
    <text evidence="7">Monomer. Binds directly to the core enzyme of the DNA-dependent RNA polymerase and to nascent RNA.</text>
</comment>
<dbReference type="Gene3D" id="3.30.300.20">
    <property type="match status" value="2"/>
</dbReference>
<dbReference type="Pfam" id="PF26594">
    <property type="entry name" value="KH_NusA_2nd"/>
    <property type="match status" value="1"/>
</dbReference>
<organism evidence="9 10">
    <name type="scientific">Boudabousia marimammalium</name>
    <dbReference type="NCBI Taxonomy" id="156892"/>
    <lineage>
        <taxon>Bacteria</taxon>
        <taxon>Bacillati</taxon>
        <taxon>Actinomycetota</taxon>
        <taxon>Actinomycetes</taxon>
        <taxon>Actinomycetales</taxon>
        <taxon>Actinomycetaceae</taxon>
        <taxon>Boudabousia</taxon>
    </lineage>
</organism>
<dbReference type="PROSITE" id="PS50084">
    <property type="entry name" value="KH_TYPE_1"/>
    <property type="match status" value="1"/>
</dbReference>
<keyword evidence="10" id="KW-1185">Reference proteome</keyword>
<protein>
    <recommendedName>
        <fullName evidence="7">Transcription termination/antitermination protein NusA</fullName>
    </recommendedName>
</protein>
<dbReference type="InterPro" id="IPR058582">
    <property type="entry name" value="KH_NusA_2nd"/>
</dbReference>
<keyword evidence="1 7" id="KW-0806">Transcription termination</keyword>
<dbReference type="FunFam" id="3.30.300.20:FF:000005">
    <property type="entry name" value="Transcription termination/antitermination protein NusA"/>
    <property type="match status" value="1"/>
</dbReference>
<comment type="function">
    <text evidence="7">Participates in both transcription termination and antitermination.</text>
</comment>
<dbReference type="AlphaFoldDB" id="A0A1Q5PP48"/>
<proteinExistence type="inferred from homology"/>
<evidence type="ECO:0000256" key="5">
    <source>
        <dbReference type="ARBA" id="ARBA00023015"/>
    </source>
</evidence>
<evidence type="ECO:0000256" key="1">
    <source>
        <dbReference type="ARBA" id="ARBA00022472"/>
    </source>
</evidence>
<dbReference type="CDD" id="cd22529">
    <property type="entry name" value="KH-II_NusA_rpt2"/>
    <property type="match status" value="1"/>
</dbReference>
<keyword evidence="5 7" id="KW-0805">Transcription regulation</keyword>
<keyword evidence="2 7" id="KW-0963">Cytoplasm</keyword>
<dbReference type="EMBL" id="MPDM01000004">
    <property type="protein sequence ID" value="OKL49286.1"/>
    <property type="molecule type" value="Genomic_DNA"/>
</dbReference>
<dbReference type="Gene3D" id="3.30.1480.10">
    <property type="entry name" value="NusA, N-terminal domain"/>
    <property type="match status" value="1"/>
</dbReference>
<dbReference type="InterPro" id="IPR013735">
    <property type="entry name" value="TF_NusA_N"/>
</dbReference>
<dbReference type="RefSeq" id="WP_075361525.1">
    <property type="nucleotide sequence ID" value="NZ_MPDM01000004.1"/>
</dbReference>
<dbReference type="InterPro" id="IPR036555">
    <property type="entry name" value="NusA_N_sf"/>
</dbReference>
<keyword evidence="3 7" id="KW-0889">Transcription antitermination</keyword>
<comment type="similarity">
    <text evidence="7">Belongs to the NusA family.</text>
</comment>
<evidence type="ECO:0000313" key="9">
    <source>
        <dbReference type="EMBL" id="OKL49286.1"/>
    </source>
</evidence>
<dbReference type="OrthoDB" id="9807233at2"/>
<dbReference type="NCBIfam" id="TIGR01953">
    <property type="entry name" value="NusA"/>
    <property type="match status" value="1"/>
</dbReference>
<dbReference type="Proteomes" id="UP000186465">
    <property type="component" value="Unassembled WGS sequence"/>
</dbReference>
<dbReference type="STRING" id="156892.BM477_04700"/>
<feature type="domain" description="S1 motif" evidence="8">
    <location>
        <begin position="112"/>
        <end position="177"/>
    </location>
</feature>
<dbReference type="GO" id="GO:0005829">
    <property type="term" value="C:cytosol"/>
    <property type="evidence" value="ECO:0007669"/>
    <property type="project" value="TreeGrafter"/>
</dbReference>
<dbReference type="InterPro" id="IPR025249">
    <property type="entry name" value="TF_NusA_KH_1st"/>
</dbReference>